<reference evidence="5" key="1">
    <citation type="submission" date="2010-05" db="EMBL/GenBank/DDBJ databases">
        <title>The Genome Sequence of Magnaporthe poae strain ATCC 64411.</title>
        <authorList>
            <consortium name="The Broad Institute Genome Sequencing Platform"/>
            <consortium name="Broad Institute Genome Sequencing Center for Infectious Disease"/>
            <person name="Ma L.-J."/>
            <person name="Dead R."/>
            <person name="Young S."/>
            <person name="Zeng Q."/>
            <person name="Koehrsen M."/>
            <person name="Alvarado L."/>
            <person name="Berlin A."/>
            <person name="Chapman S.B."/>
            <person name="Chen Z."/>
            <person name="Freedman E."/>
            <person name="Gellesch M."/>
            <person name="Goldberg J."/>
            <person name="Griggs A."/>
            <person name="Gujja S."/>
            <person name="Heilman E.R."/>
            <person name="Heiman D."/>
            <person name="Hepburn T."/>
            <person name="Howarth C."/>
            <person name="Jen D."/>
            <person name="Larson L."/>
            <person name="Mehta T."/>
            <person name="Neiman D."/>
            <person name="Pearson M."/>
            <person name="Roberts A."/>
            <person name="Saif S."/>
            <person name="Shea T."/>
            <person name="Shenoy N."/>
            <person name="Sisk P."/>
            <person name="Stolte C."/>
            <person name="Sykes S."/>
            <person name="Walk T."/>
            <person name="White J."/>
            <person name="Yandava C."/>
            <person name="Haas B."/>
            <person name="Nusbaum C."/>
            <person name="Birren B."/>
        </authorList>
    </citation>
    <scope>NUCLEOTIDE SEQUENCE</scope>
    <source>
        <strain evidence="5">ATCC 64411</strain>
    </source>
</reference>
<keyword evidence="2" id="KW-0863">Zinc-finger</keyword>
<keyword evidence="1" id="KW-0479">Metal-binding</keyword>
<dbReference type="eggNOG" id="ENOG502RCEE">
    <property type="taxonomic scope" value="Eukaryota"/>
</dbReference>
<dbReference type="EMBL" id="GL876979">
    <property type="protein sequence ID" value="KLU92259.1"/>
    <property type="molecule type" value="Genomic_DNA"/>
</dbReference>
<dbReference type="InterPro" id="IPR001876">
    <property type="entry name" value="Znf_RanBP2"/>
</dbReference>
<dbReference type="OrthoDB" id="3045089at2759"/>
<reference evidence="6" key="5">
    <citation type="submission" date="2015-06" db="UniProtKB">
        <authorList>
            <consortium name="EnsemblFungi"/>
        </authorList>
    </citation>
    <scope>IDENTIFICATION</scope>
    <source>
        <strain evidence="6">ATCC 64411</strain>
    </source>
</reference>
<protein>
    <recommendedName>
        <fullName evidence="4">RanBP2-type domain-containing protein</fullName>
    </recommendedName>
</protein>
<sequence>MTRLDQFHEISSRQVQACESLAITTRDQSRQLRAIEGRLPAIEQRIETVALTSHGAHVALCMIVALLEQMAQGLVSLQACVLGWIALRSLRLDPTRGLPVRLEDAMGSIIELPLECLYGWQDVDYILRRRFEELGLKGYEKVLRRQYALEDDCSGRDLDRSRPPKAWLRPGMKVNMSMVFAATDQELTRSWCPRCRSGVASIEETTVRCKTEGCGMWFRVSESKGRIFELGDYDDDDGNDGMDAFQEAPRRTTKMSRPASGYTWPSWCEPSDFQRVRLLKTQPEAEAQAKSPKAETIGQFRTVILDTFPPGWWGCCDCHSVNDPEAYTCIMCCLWDVNSKPHNKCIRCLSF</sequence>
<evidence type="ECO:0000256" key="1">
    <source>
        <dbReference type="ARBA" id="ARBA00022723"/>
    </source>
</evidence>
<dbReference type="VEuPathDB" id="FungiDB:MAPG_11205"/>
<gene>
    <name evidence="5" type="ORF">MAPG_11205</name>
</gene>
<dbReference type="Pfam" id="PF22893">
    <property type="entry name" value="ULD_2"/>
    <property type="match status" value="1"/>
</dbReference>
<evidence type="ECO:0000313" key="7">
    <source>
        <dbReference type="Proteomes" id="UP000011715"/>
    </source>
</evidence>
<feature type="domain" description="RanBP2-type" evidence="4">
    <location>
        <begin position="313"/>
        <end position="332"/>
    </location>
</feature>
<dbReference type="InterPro" id="IPR054464">
    <property type="entry name" value="ULD_fung"/>
</dbReference>
<keyword evidence="7" id="KW-1185">Reference proteome</keyword>
<evidence type="ECO:0000256" key="2">
    <source>
        <dbReference type="ARBA" id="ARBA00022771"/>
    </source>
</evidence>
<reference evidence="6" key="4">
    <citation type="journal article" date="2015" name="G3 (Bethesda)">
        <title>Genome sequences of three phytopathogenic species of the Magnaporthaceae family of fungi.</title>
        <authorList>
            <person name="Okagaki L.H."/>
            <person name="Nunes C.C."/>
            <person name="Sailsbery J."/>
            <person name="Clay B."/>
            <person name="Brown D."/>
            <person name="John T."/>
            <person name="Oh Y."/>
            <person name="Young N."/>
            <person name="Fitzgerald M."/>
            <person name="Haas B.J."/>
            <person name="Zeng Q."/>
            <person name="Young S."/>
            <person name="Adiconis X."/>
            <person name="Fan L."/>
            <person name="Levin J.Z."/>
            <person name="Mitchell T.K."/>
            <person name="Okubara P.A."/>
            <person name="Farman M.L."/>
            <person name="Kohn L.M."/>
            <person name="Birren B."/>
            <person name="Ma L.-J."/>
            <person name="Dean R.A."/>
        </authorList>
    </citation>
    <scope>NUCLEOTIDE SEQUENCE</scope>
    <source>
        <strain evidence="6">ATCC 64411 / 73-15</strain>
    </source>
</reference>
<dbReference type="EMBL" id="ADBL01002757">
    <property type="status" value="NOT_ANNOTATED_CDS"/>
    <property type="molecule type" value="Genomic_DNA"/>
</dbReference>
<dbReference type="GO" id="GO:0008270">
    <property type="term" value="F:zinc ion binding"/>
    <property type="evidence" value="ECO:0007669"/>
    <property type="project" value="UniProtKB-KW"/>
</dbReference>
<proteinExistence type="predicted"/>
<dbReference type="EnsemblFungi" id="MAPG_11205T0">
    <property type="protein sequence ID" value="MAPG_11205T0"/>
    <property type="gene ID" value="MAPG_11205"/>
</dbReference>
<name>A0A0C4EEN1_MAGP6</name>
<evidence type="ECO:0000259" key="4">
    <source>
        <dbReference type="PROSITE" id="PS01358"/>
    </source>
</evidence>
<evidence type="ECO:0000256" key="3">
    <source>
        <dbReference type="ARBA" id="ARBA00022833"/>
    </source>
</evidence>
<dbReference type="AlphaFoldDB" id="A0A0C4EEN1"/>
<reference evidence="5" key="3">
    <citation type="submission" date="2011-03" db="EMBL/GenBank/DDBJ databases">
        <title>Annotation of Magnaporthe poae ATCC 64411.</title>
        <authorList>
            <person name="Ma L.-J."/>
            <person name="Dead R."/>
            <person name="Young S.K."/>
            <person name="Zeng Q."/>
            <person name="Gargeya S."/>
            <person name="Fitzgerald M."/>
            <person name="Haas B."/>
            <person name="Abouelleil A."/>
            <person name="Alvarado L."/>
            <person name="Arachchi H.M."/>
            <person name="Berlin A."/>
            <person name="Brown A."/>
            <person name="Chapman S.B."/>
            <person name="Chen Z."/>
            <person name="Dunbar C."/>
            <person name="Freedman E."/>
            <person name="Gearin G."/>
            <person name="Gellesch M."/>
            <person name="Goldberg J."/>
            <person name="Griggs A."/>
            <person name="Gujja S."/>
            <person name="Heiman D."/>
            <person name="Howarth C."/>
            <person name="Larson L."/>
            <person name="Lui A."/>
            <person name="MacDonald P.J.P."/>
            <person name="Mehta T."/>
            <person name="Montmayeur A."/>
            <person name="Murphy C."/>
            <person name="Neiman D."/>
            <person name="Pearson M."/>
            <person name="Priest M."/>
            <person name="Roberts A."/>
            <person name="Saif S."/>
            <person name="Shea T."/>
            <person name="Shenoy N."/>
            <person name="Sisk P."/>
            <person name="Stolte C."/>
            <person name="Sykes S."/>
            <person name="Yandava C."/>
            <person name="Wortman J."/>
            <person name="Nusbaum C."/>
            <person name="Birren B."/>
        </authorList>
    </citation>
    <scope>NUCLEOTIDE SEQUENCE</scope>
    <source>
        <strain evidence="5">ATCC 64411</strain>
    </source>
</reference>
<dbReference type="Proteomes" id="UP000011715">
    <property type="component" value="Unassembled WGS sequence"/>
</dbReference>
<keyword evidence="3" id="KW-0862">Zinc</keyword>
<organism evidence="6 7">
    <name type="scientific">Magnaporthiopsis poae (strain ATCC 64411 / 73-15)</name>
    <name type="common">Kentucky bluegrass fungus</name>
    <name type="synonym">Magnaporthe poae</name>
    <dbReference type="NCBI Taxonomy" id="644358"/>
    <lineage>
        <taxon>Eukaryota</taxon>
        <taxon>Fungi</taxon>
        <taxon>Dikarya</taxon>
        <taxon>Ascomycota</taxon>
        <taxon>Pezizomycotina</taxon>
        <taxon>Sordariomycetes</taxon>
        <taxon>Sordariomycetidae</taxon>
        <taxon>Magnaporthales</taxon>
        <taxon>Magnaporthaceae</taxon>
        <taxon>Magnaporthiopsis</taxon>
    </lineage>
</organism>
<evidence type="ECO:0000313" key="6">
    <source>
        <dbReference type="EnsemblFungi" id="MAPG_11205T0"/>
    </source>
</evidence>
<dbReference type="STRING" id="644358.A0A0C4EEN1"/>
<evidence type="ECO:0000313" key="5">
    <source>
        <dbReference type="EMBL" id="KLU92259.1"/>
    </source>
</evidence>
<accession>A0A0C4EEN1</accession>
<dbReference type="PROSITE" id="PS01358">
    <property type="entry name" value="ZF_RANBP2_1"/>
    <property type="match status" value="1"/>
</dbReference>
<reference evidence="7" key="2">
    <citation type="submission" date="2010-05" db="EMBL/GenBank/DDBJ databases">
        <title>The genome sequence of Magnaporthe poae strain ATCC 64411.</title>
        <authorList>
            <person name="Ma L.-J."/>
            <person name="Dead R."/>
            <person name="Young S."/>
            <person name="Zeng Q."/>
            <person name="Koehrsen M."/>
            <person name="Alvarado L."/>
            <person name="Berlin A."/>
            <person name="Chapman S.B."/>
            <person name="Chen Z."/>
            <person name="Freedman E."/>
            <person name="Gellesch M."/>
            <person name="Goldberg J."/>
            <person name="Griggs A."/>
            <person name="Gujja S."/>
            <person name="Heilman E.R."/>
            <person name="Heiman D."/>
            <person name="Hepburn T."/>
            <person name="Howarth C."/>
            <person name="Jen D."/>
            <person name="Larson L."/>
            <person name="Mehta T."/>
            <person name="Neiman D."/>
            <person name="Pearson M."/>
            <person name="Roberts A."/>
            <person name="Saif S."/>
            <person name="Shea T."/>
            <person name="Shenoy N."/>
            <person name="Sisk P."/>
            <person name="Stolte C."/>
            <person name="Sykes S."/>
            <person name="Walk T."/>
            <person name="White J."/>
            <person name="Yandava C."/>
            <person name="Haas B."/>
            <person name="Nusbaum C."/>
            <person name="Birren B."/>
        </authorList>
    </citation>
    <scope>NUCLEOTIDE SEQUENCE [LARGE SCALE GENOMIC DNA]</scope>
    <source>
        <strain evidence="7">ATCC 64411 / 73-15</strain>
    </source>
</reference>